<evidence type="ECO:0000256" key="3">
    <source>
        <dbReference type="SAM" id="SignalP"/>
    </source>
</evidence>
<evidence type="ECO:0000313" key="5">
    <source>
        <dbReference type="EMBL" id="KAH6835794.1"/>
    </source>
</evidence>
<keyword evidence="2" id="KW-0472">Membrane</keyword>
<dbReference type="PANTHER" id="PTHR31513">
    <property type="entry name" value="EPHRIN TYPE-B RECEPTOR"/>
    <property type="match status" value="1"/>
</dbReference>
<feature type="transmembrane region" description="Helical" evidence="2">
    <location>
        <begin position="1253"/>
        <end position="1278"/>
    </location>
</feature>
<dbReference type="PANTHER" id="PTHR31513:SF1">
    <property type="entry name" value="EPHRIN TYPE-B RECEPTOR"/>
    <property type="match status" value="1"/>
</dbReference>
<gene>
    <name evidence="5" type="ORF">C2S53_006549</name>
</gene>
<feature type="compositionally biased region" description="Pro residues" evidence="1">
    <location>
        <begin position="57"/>
        <end position="68"/>
    </location>
</feature>
<accession>A0AAD4PD05</accession>
<dbReference type="EMBL" id="SDAM02000032">
    <property type="protein sequence ID" value="KAH6835794.1"/>
    <property type="molecule type" value="Genomic_DNA"/>
</dbReference>
<evidence type="ECO:0000256" key="1">
    <source>
        <dbReference type="SAM" id="MobiDB-lite"/>
    </source>
</evidence>
<proteinExistence type="predicted"/>
<evidence type="ECO:0000256" key="2">
    <source>
        <dbReference type="SAM" id="Phobius"/>
    </source>
</evidence>
<feature type="signal peptide" evidence="3">
    <location>
        <begin position="1"/>
        <end position="27"/>
    </location>
</feature>
<keyword evidence="6" id="KW-1185">Reference proteome</keyword>
<feature type="compositionally biased region" description="Gly residues" evidence="1">
    <location>
        <begin position="181"/>
        <end position="191"/>
    </location>
</feature>
<feature type="domain" description="DUF8003" evidence="4">
    <location>
        <begin position="802"/>
        <end position="861"/>
    </location>
</feature>
<comment type="caution">
    <text evidence="5">The sequence shown here is derived from an EMBL/GenBank/DDBJ whole genome shotgun (WGS) entry which is preliminary data.</text>
</comment>
<organism evidence="5 6">
    <name type="scientific">Perilla frutescens var. hirtella</name>
    <name type="common">Perilla citriodora</name>
    <name type="synonym">Perilla setoyensis</name>
    <dbReference type="NCBI Taxonomy" id="608512"/>
    <lineage>
        <taxon>Eukaryota</taxon>
        <taxon>Viridiplantae</taxon>
        <taxon>Streptophyta</taxon>
        <taxon>Embryophyta</taxon>
        <taxon>Tracheophyta</taxon>
        <taxon>Spermatophyta</taxon>
        <taxon>Magnoliopsida</taxon>
        <taxon>eudicotyledons</taxon>
        <taxon>Gunneridae</taxon>
        <taxon>Pentapetalae</taxon>
        <taxon>asterids</taxon>
        <taxon>lamiids</taxon>
        <taxon>Lamiales</taxon>
        <taxon>Lamiaceae</taxon>
        <taxon>Nepetoideae</taxon>
        <taxon>Elsholtzieae</taxon>
        <taxon>Perilla</taxon>
    </lineage>
</organism>
<keyword evidence="2" id="KW-0812">Transmembrane</keyword>
<feature type="chain" id="PRO_5041942497" evidence="3">
    <location>
        <begin position="28"/>
        <end position="1407"/>
    </location>
</feature>
<sequence length="1407" mass="151611">MANSKLGFALSPHVVGLVALLLLSVCANPRSIAAVADLDSDLGFDSDTLLFHQDYTPPAPPPPPPHPPSLSCESDLGGVGTLDTTCQIVSSLNLAKDVYVEGKGDFIIAANVTVNCSSFAGCELAINVTGNFTLGENASIICGTFQLVAANATFGNGSAVNTTGMAGSPPPQTSGTPQGVDGAGGGHGGRGAACLKDKSKNPEDVWGGDAYSWSSLGKPWSYGSKGGTTSKEIDYGGGGGGRVMFLVSKLLEVNGSVLADGGDAGPKGGGGSGGSIYIKAHKIISVDIFSRHDDPVISVHGGSSIGCPENAGAAGTFYDCVPRSLTVQGQISLLRGGVLSFGLAHYSMSEFELLAEELLMSDSIIRVYGALRMSVKMFLMWNSRMLIDGGGDENVETSSLEASNLIVLRKSSVIHSNANLGVHGQGLLNLTGPGDCIEAQRLVLSLFYSINIGPGSVLRGPLKNSSDEAVTPKLYCESQDCPTELLHPPEDCNVNSSLTFTLQICRVEDILVEGFVEGSVVHFHRARTINVQPSGIISTSGMGCHGGVGQGEVLSSGLGSGGGHGGRGGMGCYDDTCIEGGISYGDANLPCELGSGSGNDSLEISTAGGGTLVMGSLEHPLISLYVEGSVRADGDGFARSVQKNNASIDDFVGPGGGSGGTILLFLRSLDLHESDIPTGDVYWPIATVNGTIHIGKGLFRLWAQGLPPRFGPKGFHPEVGLDMGCRSASAICGRSFFKVDGLLWGGLGGIQGHMGENGSISGKACPKGLYGIFCESPRVGKKGAFSIIYQVSNPHPHPRILQECPIGTYKNVTGSDKSLCFSCPTDELPNRASYVHVRGGITETPCPYKCVSDRYHMPNCYTALEELIYTFGGPWLFGLLLLGLLVLLALVLSVARMKFIGVDELPGPAPTQQGSQIDHSFPFLESLNEVLETNRVEESQSHVHRMYFMGPNTFSSPWHLPHTPPEQVKEIVYEGAFNAFVDEINALAAYQWWEGSVHSILCILAYPFAWSWQQWRRRMKLQKIREFVRSEYDHACLRSCRSRALYEGLKVAATPDLMLAYVDFFLGGDEKRNDLPPRLHQRFPMSLLFGGDGSYMTPFALHNDNIITSLMSQSVPPTTWYRFVAGVNAQLRLVRRGCLRSKYRPVLQWLDTFANPALRVYGLHVDLAWFQATTDGYCHYGLLIYAVEEVERVSLGYHDGESGDEQHSRAVDMYLKDESSNKTYLGRNQRSADGNLRRKIYGGILDINSLKDLVGLVISILLLGDFSLVLLTLLQLYSLSLADVFLVLFIMPLGILLPFPAGINALFSHGPRRSAGLARVYALWNITSFINIGVAFICGYVNYQTQSSKRIPNFQPWNMDESEWWIFPLALLLCKCIQSKLVNWHVANLEIQDRSLYSNDLDLFWHS</sequence>
<evidence type="ECO:0000313" key="6">
    <source>
        <dbReference type="Proteomes" id="UP001190926"/>
    </source>
</evidence>
<reference evidence="5 6" key="1">
    <citation type="journal article" date="2021" name="Nat. Commun.">
        <title>Incipient diploidization of the medicinal plant Perilla within 10,000 years.</title>
        <authorList>
            <person name="Zhang Y."/>
            <person name="Shen Q."/>
            <person name="Leng L."/>
            <person name="Zhang D."/>
            <person name="Chen S."/>
            <person name="Shi Y."/>
            <person name="Ning Z."/>
            <person name="Chen S."/>
        </authorList>
    </citation>
    <scope>NUCLEOTIDE SEQUENCE [LARGE SCALE GENOMIC DNA]</scope>
    <source>
        <strain evidence="6">cv. PC099</strain>
    </source>
</reference>
<dbReference type="Proteomes" id="UP001190926">
    <property type="component" value="Unassembled WGS sequence"/>
</dbReference>
<feature type="transmembrane region" description="Helical" evidence="2">
    <location>
        <begin position="1284"/>
        <end position="1308"/>
    </location>
</feature>
<feature type="transmembrane region" description="Helical" evidence="2">
    <location>
        <begin position="875"/>
        <end position="895"/>
    </location>
</feature>
<name>A0AAD4PD05_PERFH</name>
<keyword evidence="3" id="KW-0732">Signal</keyword>
<keyword evidence="5" id="KW-0675">Receptor</keyword>
<feature type="region of interest" description="Disordered" evidence="1">
    <location>
        <begin position="53"/>
        <end position="72"/>
    </location>
</feature>
<keyword evidence="2" id="KW-1133">Transmembrane helix</keyword>
<evidence type="ECO:0000259" key="4">
    <source>
        <dbReference type="Pfam" id="PF26010"/>
    </source>
</evidence>
<protein>
    <submittedName>
        <fullName evidence="5">Ephrin type-B receptor</fullName>
    </submittedName>
</protein>
<dbReference type="Pfam" id="PF26010">
    <property type="entry name" value="DUF8003"/>
    <property type="match status" value="1"/>
</dbReference>
<feature type="region of interest" description="Disordered" evidence="1">
    <location>
        <begin position="161"/>
        <end position="194"/>
    </location>
</feature>
<feature type="transmembrane region" description="Helical" evidence="2">
    <location>
        <begin position="1320"/>
        <end position="1343"/>
    </location>
</feature>
<dbReference type="InterPro" id="IPR058316">
    <property type="entry name" value="DUF8003"/>
</dbReference>